<gene>
    <name evidence="1" type="ORF">clem_05200</name>
</gene>
<reference evidence="2" key="1">
    <citation type="submission" date="2016-07" db="EMBL/GenBank/DDBJ databases">
        <authorList>
            <person name="Florea S."/>
            <person name="Webb J.S."/>
            <person name="Jaromczyk J."/>
            <person name="Schardl C.L."/>
        </authorList>
    </citation>
    <scope>NUCLEOTIDE SEQUENCE [LARGE SCALE GENOMIC DNA]</scope>
    <source>
        <strain evidence="2">CDC-D5610</strain>
    </source>
</reference>
<dbReference type="AlphaFoldDB" id="A0A222P186"/>
<dbReference type="KEGG" id="lcd:clem_05200"/>
<evidence type="ECO:0000313" key="1">
    <source>
        <dbReference type="EMBL" id="ASQ45596.1"/>
    </source>
</evidence>
<dbReference type="Proteomes" id="UP000201728">
    <property type="component" value="Chromosome"/>
</dbReference>
<name>A0A222P186_9GAMM</name>
<dbReference type="EMBL" id="CP016397">
    <property type="protein sequence ID" value="ASQ45596.1"/>
    <property type="molecule type" value="Genomic_DNA"/>
</dbReference>
<dbReference type="OrthoDB" id="5631665at2"/>
<keyword evidence="2" id="KW-1185">Reference proteome</keyword>
<protein>
    <submittedName>
        <fullName evidence="1">Uncharacterized protein</fullName>
    </submittedName>
</protein>
<accession>A0A222P186</accession>
<dbReference type="RefSeq" id="WP_094090640.1">
    <property type="nucleotide sequence ID" value="NZ_CP016397.1"/>
</dbReference>
<organism evidence="1 2">
    <name type="scientific">Legionella clemsonensis</name>
    <dbReference type="NCBI Taxonomy" id="1867846"/>
    <lineage>
        <taxon>Bacteria</taxon>
        <taxon>Pseudomonadati</taxon>
        <taxon>Pseudomonadota</taxon>
        <taxon>Gammaproteobacteria</taxon>
        <taxon>Legionellales</taxon>
        <taxon>Legionellaceae</taxon>
        <taxon>Legionella</taxon>
    </lineage>
</organism>
<sequence>MSNYGLAEINNLSDAKNAWESFFGRFFSPELSKGVNVEFDPDLREFIPRKNPDAKNKRADLTEERTLHSDDFDDFLNGDVVKIPDHFKLTQEGLEQVYQAIQRGNFEDAALTREDHTFYALWLFKQNRITRQQMATLLARDQIPREYPLVKTFKILDDNGEFTKEAVKLWLPVIKSDAFGGKFTDWHLERLRLLIQAAPKSEQIFYLSEPNPNIISSQKRELGNALQINHSWHRTLYQGKLYDLHMSFGVLEGIQIATSGISGAAASRAKLGKVGIDAVKEGVEFYYRPTAISMRNSGIEATTKGIHGYAESLMPAVSAHDVFHSRLHNTIKPEFHMMLNHMHQIIHQHTNQKWSKTMWELVDREFHAFQYQSINLDSPKEAARHFLRMLTGGNAIFLFHNNVDSALSDDGFAIVLNMVNESEIWKKLYKIDIEFLGDPYKAQIRKVKHFKEVIGNASLRPEILTLKYRFFSVLTVKEFNLVNRVIDSLGEQLVNSADQKLVFGKYAIDKIKNLTTLKFKTIDKDIVVNERSVRQLIPILANRQLASKLGVSDQQEVEKEVTVASKKFISTYQQGTLDNNALNESINRLPSIAAKLDFLEACYEKIIRSTGYSRRHAVADHLFAFFKNPLTTSQREHINLLKAKFNEVVSEYMRESNLSEEEKEELQWCLQNKGSNLARCKTDRFYLHFDSTVPSSSGGVKPL</sequence>
<evidence type="ECO:0000313" key="2">
    <source>
        <dbReference type="Proteomes" id="UP000201728"/>
    </source>
</evidence>
<proteinExistence type="predicted"/>